<dbReference type="FunFam" id="1.25.10.10:FF:000009">
    <property type="entry name" value="Importin subunit alpha"/>
    <property type="match status" value="1"/>
</dbReference>
<evidence type="ECO:0000256" key="5">
    <source>
        <dbReference type="ARBA" id="ARBA00053483"/>
    </source>
</evidence>
<keyword evidence="4 6" id="KW-0653">Protein transport</keyword>
<feature type="repeat" description="ARM" evidence="7">
    <location>
        <begin position="139"/>
        <end position="167"/>
    </location>
</feature>
<dbReference type="GO" id="GO:0006606">
    <property type="term" value="P:protein import into nucleus"/>
    <property type="evidence" value="ECO:0007669"/>
    <property type="project" value="InterPro"/>
</dbReference>
<accession>A0A643CEU9</accession>
<feature type="repeat" description="ARM" evidence="7">
    <location>
        <begin position="290"/>
        <end position="332"/>
    </location>
</feature>
<evidence type="ECO:0000256" key="4">
    <source>
        <dbReference type="ARBA" id="ARBA00022927"/>
    </source>
</evidence>
<dbReference type="Pfam" id="PF01749">
    <property type="entry name" value="IBB"/>
    <property type="match status" value="1"/>
</dbReference>
<dbReference type="GO" id="GO:0005737">
    <property type="term" value="C:cytoplasm"/>
    <property type="evidence" value="ECO:0007669"/>
    <property type="project" value="InterPro"/>
</dbReference>
<dbReference type="Proteomes" id="UP000437017">
    <property type="component" value="Unassembled WGS sequence"/>
</dbReference>
<evidence type="ECO:0000256" key="2">
    <source>
        <dbReference type="ARBA" id="ARBA00022448"/>
    </source>
</evidence>
<sequence length="511" mass="56200">MMNSNDLPMRRQQRIAVSLELRKAKKDEQSLKRRNITDVSPDPSKQQTKGVSLTLQEIINGVNASDPELCFQATQAARKMLSREKNPPLKLIVDAGLIPRLVEFLKSSLHPRLQLEAAWALTNIASGTSELTRAVVDGGAIQPLVELLSSPHMTVCEQAVWALGNIAGDGPKFRDNVILSDAIPHLLTLVSSSIPVVRTHCHWCFPSLHPMLETVSSLQVTFLRNIAWTLSNLCRNKNPYPSDHAVKQMLPALFHLLWHPDGEVLSDTCWALSYLTDGCDTRIGQVVDTGVLPRLVELMSSSELNVLTPSLRTVGNIVTGTDHQTQLALDAGILAVLPQLLTHPRSSIQKEAAWALSNVAAGPRQHIQQLIVCGALPPLVAVLENGEFKVQKEAVWTVANFTTGGTVDQLIQLVQAGVLEPLINLLTIPDTKIVLIILDILFFILQAAEKISQKENMCLLIEGLGGIDRIEALQLHQNRQIALTALNITERHFCEKKLAQPYQPGTKIMNS</sequence>
<comment type="caution">
    <text evidence="10">The sequence shown here is derived from an EMBL/GenBank/DDBJ whole genome shotgun (WGS) entry which is preliminary data.</text>
</comment>
<dbReference type="InterPro" id="IPR024931">
    <property type="entry name" value="Importin_alpha"/>
</dbReference>
<evidence type="ECO:0000313" key="10">
    <source>
        <dbReference type="EMBL" id="KAB0398751.1"/>
    </source>
</evidence>
<organism evidence="10 11">
    <name type="scientific">Balaenoptera physalus</name>
    <name type="common">Fin whale</name>
    <name type="synonym">Balaena physalus</name>
    <dbReference type="NCBI Taxonomy" id="9770"/>
    <lineage>
        <taxon>Eukaryota</taxon>
        <taxon>Metazoa</taxon>
        <taxon>Chordata</taxon>
        <taxon>Craniata</taxon>
        <taxon>Vertebrata</taxon>
        <taxon>Euteleostomi</taxon>
        <taxon>Mammalia</taxon>
        <taxon>Eutheria</taxon>
        <taxon>Laurasiatheria</taxon>
        <taxon>Artiodactyla</taxon>
        <taxon>Whippomorpha</taxon>
        <taxon>Cetacea</taxon>
        <taxon>Mysticeti</taxon>
        <taxon>Balaenopteridae</taxon>
        <taxon>Balaenoptera</taxon>
    </lineage>
</organism>
<dbReference type="AlphaFoldDB" id="A0A643CEU9"/>
<feature type="domain" description="IBB" evidence="9">
    <location>
        <begin position="1"/>
        <end position="43"/>
    </location>
</feature>
<protein>
    <recommendedName>
        <fullName evidence="6">Importin subunit alpha</fullName>
    </recommendedName>
</protein>
<dbReference type="SMART" id="SM00185">
    <property type="entry name" value="ARM"/>
    <property type="match status" value="8"/>
</dbReference>
<proteinExistence type="inferred from homology"/>
<name>A0A643CEU9_BALPH</name>
<dbReference type="GO" id="GO:0061608">
    <property type="term" value="F:nuclear import signal receptor activity"/>
    <property type="evidence" value="ECO:0007669"/>
    <property type="project" value="InterPro"/>
</dbReference>
<dbReference type="OrthoDB" id="29145at2759"/>
<feature type="repeat" description="ARM" evidence="7">
    <location>
        <begin position="96"/>
        <end position="139"/>
    </location>
</feature>
<dbReference type="InterPro" id="IPR011989">
    <property type="entry name" value="ARM-like"/>
</dbReference>
<evidence type="ECO:0000256" key="7">
    <source>
        <dbReference type="PROSITE-ProRule" id="PRU00259"/>
    </source>
</evidence>
<dbReference type="InterPro" id="IPR002652">
    <property type="entry name" value="Importin-a_IBB"/>
</dbReference>
<keyword evidence="2 6" id="KW-0813">Transport</keyword>
<dbReference type="PANTHER" id="PTHR23316">
    <property type="entry name" value="IMPORTIN ALPHA"/>
    <property type="match status" value="1"/>
</dbReference>
<dbReference type="PROSITE" id="PS51214">
    <property type="entry name" value="IBB"/>
    <property type="match status" value="1"/>
</dbReference>
<dbReference type="InterPro" id="IPR016024">
    <property type="entry name" value="ARM-type_fold"/>
</dbReference>
<evidence type="ECO:0000259" key="9">
    <source>
        <dbReference type="PROSITE" id="PS51214"/>
    </source>
</evidence>
<dbReference type="EMBL" id="SGJD01001697">
    <property type="protein sequence ID" value="KAB0398751.1"/>
    <property type="molecule type" value="Genomic_DNA"/>
</dbReference>
<evidence type="ECO:0000256" key="6">
    <source>
        <dbReference type="PIRNR" id="PIRNR005673"/>
    </source>
</evidence>
<keyword evidence="3" id="KW-0677">Repeat</keyword>
<dbReference type="Gene3D" id="1.25.10.10">
    <property type="entry name" value="Leucine-rich Repeat Variant"/>
    <property type="match status" value="1"/>
</dbReference>
<dbReference type="InterPro" id="IPR032413">
    <property type="entry name" value="Arm_3"/>
</dbReference>
<dbReference type="InterPro" id="IPR000225">
    <property type="entry name" value="Armadillo"/>
</dbReference>
<evidence type="ECO:0000256" key="8">
    <source>
        <dbReference type="SAM" id="MobiDB-lite"/>
    </source>
</evidence>
<comment type="function">
    <text evidence="5 6">Functions in nuclear protein import.</text>
</comment>
<dbReference type="Gene3D" id="1.20.5.690">
    <property type="entry name" value="Importin-alpha, importin-beta-binding domain"/>
    <property type="match status" value="1"/>
</dbReference>
<keyword evidence="11" id="KW-1185">Reference proteome</keyword>
<dbReference type="InterPro" id="IPR036975">
    <property type="entry name" value="Importin-a_IBB_sf"/>
</dbReference>
<dbReference type="Pfam" id="PF16186">
    <property type="entry name" value="Arm_3"/>
    <property type="match status" value="1"/>
</dbReference>
<dbReference type="PIRSF" id="PIRSF005673">
    <property type="entry name" value="Importin_alpha"/>
    <property type="match status" value="1"/>
</dbReference>
<evidence type="ECO:0000256" key="3">
    <source>
        <dbReference type="ARBA" id="ARBA00022737"/>
    </source>
</evidence>
<dbReference type="GO" id="GO:0005634">
    <property type="term" value="C:nucleus"/>
    <property type="evidence" value="ECO:0007669"/>
    <property type="project" value="UniProtKB-ARBA"/>
</dbReference>
<reference evidence="10 11" key="1">
    <citation type="journal article" date="2019" name="PLoS ONE">
        <title>Genomic analyses reveal an absence of contemporary introgressive admixture between fin whales and blue whales, despite known hybrids.</title>
        <authorList>
            <person name="Westbury M.V."/>
            <person name="Petersen B."/>
            <person name="Lorenzen E.D."/>
        </authorList>
    </citation>
    <scope>NUCLEOTIDE SEQUENCE [LARGE SCALE GENOMIC DNA]</scope>
    <source>
        <strain evidence="10">FinWhale-01</strain>
    </source>
</reference>
<dbReference type="Pfam" id="PF00514">
    <property type="entry name" value="Arm"/>
    <property type="match status" value="5"/>
</dbReference>
<evidence type="ECO:0000256" key="1">
    <source>
        <dbReference type="ARBA" id="ARBA00010394"/>
    </source>
</evidence>
<feature type="region of interest" description="Disordered" evidence="8">
    <location>
        <begin position="26"/>
        <end position="49"/>
    </location>
</feature>
<gene>
    <name evidence="10" type="ORF">E2I00_004740</name>
</gene>
<dbReference type="PROSITE" id="PS50176">
    <property type="entry name" value="ARM_REPEAT"/>
    <property type="match status" value="3"/>
</dbReference>
<comment type="similarity">
    <text evidence="1 6">Belongs to the importin alpha family.</text>
</comment>
<evidence type="ECO:0000313" key="11">
    <source>
        <dbReference type="Proteomes" id="UP000437017"/>
    </source>
</evidence>
<dbReference type="SUPFAM" id="SSF48371">
    <property type="entry name" value="ARM repeat"/>
    <property type="match status" value="1"/>
</dbReference>